<evidence type="ECO:0000259" key="4">
    <source>
        <dbReference type="Pfam" id="PF06441"/>
    </source>
</evidence>
<dbReference type="SUPFAM" id="SSF53474">
    <property type="entry name" value="alpha/beta-Hydrolases"/>
    <property type="match status" value="1"/>
</dbReference>
<dbReference type="InterPro" id="IPR029058">
    <property type="entry name" value="AB_hydrolase_fold"/>
</dbReference>
<dbReference type="EMBL" id="MCFA01000337">
    <property type="protein sequence ID" value="ORX93519.1"/>
    <property type="molecule type" value="Genomic_DNA"/>
</dbReference>
<accession>A0A1Y1Y6C2</accession>
<dbReference type="GO" id="GO:0004301">
    <property type="term" value="F:epoxide hydrolase activity"/>
    <property type="evidence" value="ECO:0007669"/>
    <property type="project" value="TreeGrafter"/>
</dbReference>
<evidence type="ECO:0000256" key="2">
    <source>
        <dbReference type="ARBA" id="ARBA00022801"/>
    </source>
</evidence>
<gene>
    <name evidence="5" type="ORF">BCR34DRAFT_499835</name>
</gene>
<feature type="region of interest" description="Disordered" evidence="3">
    <location>
        <begin position="1"/>
        <end position="21"/>
    </location>
</feature>
<dbReference type="InterPro" id="IPR010497">
    <property type="entry name" value="Epoxide_hydro_N"/>
</dbReference>
<name>A0A1Y1Y6C2_9PLEO</name>
<sequence length="494" mass="54794">MATATSTASTPGKEARQGDAVQPYSMHVSSRYLELTSQKLQLTRLPKELPVPGTRKWELGVPKDVLEPLLDYWYVRFISTPHADVHMAAGPSGASLSISNPLRIHFVHAPSTQPSALPLLYIHTWPSSFIEISKIVSALTNPLSMPSLGVGSQQAFHVVAPSIPGFGFSDEGNVAGAEEEMDCGKSFGIWETAECFWRVMRVLGYQRGFEVSRALAIRHPESVMAIHTSNPEFFEPTWKRSPFVCLKYRIARMLGAKIPFLGFGYTPAELERQKSKVEEEDTRLALSNKPSGLMSFQYTLRPQTLSYSLCDSPIGLLACLLDTIHTRSPAAALSPRPQSPFLSPAEIEMSESQHGYNARRHYTWTPTEVLDWTMLQWLPGPEASLRWLRQAYLETHPSSPLSTTYSPVPVGISSFQSRNSSSSTWTASASPIMWGSAICNIRWIKRHQRPAALPAWEAPDLLVLDMRDCFGSLLNQGLLGDVNLPGREILEGAE</sequence>
<protein>
    <submittedName>
        <fullName evidence="5">Alpha/Beta hydrolase protein</fullName>
    </submittedName>
</protein>
<evidence type="ECO:0000313" key="6">
    <source>
        <dbReference type="Proteomes" id="UP000193144"/>
    </source>
</evidence>
<evidence type="ECO:0000313" key="5">
    <source>
        <dbReference type="EMBL" id="ORX93519.1"/>
    </source>
</evidence>
<dbReference type="PANTHER" id="PTHR21661:SF71">
    <property type="entry name" value="EPOXIDE HYDROLASE N-TERMINAL DOMAIN-CONTAINING PROTEIN"/>
    <property type="match status" value="1"/>
</dbReference>
<dbReference type="Gene3D" id="3.40.50.1820">
    <property type="entry name" value="alpha/beta hydrolase"/>
    <property type="match status" value="1"/>
</dbReference>
<dbReference type="PIRSF" id="PIRSF001112">
    <property type="entry name" value="Epoxide_hydrolase"/>
    <property type="match status" value="1"/>
</dbReference>
<dbReference type="OrthoDB" id="7130006at2759"/>
<feature type="domain" description="Epoxide hydrolase N-terminal" evidence="4">
    <location>
        <begin position="21"/>
        <end position="132"/>
    </location>
</feature>
<dbReference type="PANTHER" id="PTHR21661">
    <property type="entry name" value="EPOXIDE HYDROLASE 1-RELATED"/>
    <property type="match status" value="1"/>
</dbReference>
<reference evidence="5 6" key="1">
    <citation type="submission" date="2016-07" db="EMBL/GenBank/DDBJ databases">
        <title>Pervasive Adenine N6-methylation of Active Genes in Fungi.</title>
        <authorList>
            <consortium name="DOE Joint Genome Institute"/>
            <person name="Mondo S.J."/>
            <person name="Dannebaum R.O."/>
            <person name="Kuo R.C."/>
            <person name="Labutti K."/>
            <person name="Haridas S."/>
            <person name="Kuo A."/>
            <person name="Salamov A."/>
            <person name="Ahrendt S.R."/>
            <person name="Lipzen A."/>
            <person name="Sullivan W."/>
            <person name="Andreopoulos W.B."/>
            <person name="Clum A."/>
            <person name="Lindquist E."/>
            <person name="Daum C."/>
            <person name="Ramamoorthy G.K."/>
            <person name="Gryganskyi A."/>
            <person name="Culley D."/>
            <person name="Magnuson J.K."/>
            <person name="James T.Y."/>
            <person name="O'Malley M.A."/>
            <person name="Stajich J.E."/>
            <person name="Spatafora J.W."/>
            <person name="Visel A."/>
            <person name="Grigoriev I.V."/>
        </authorList>
    </citation>
    <scope>NUCLEOTIDE SEQUENCE [LARGE SCALE GENOMIC DNA]</scope>
    <source>
        <strain evidence="5 6">CBS 115471</strain>
    </source>
</reference>
<proteinExistence type="inferred from homology"/>
<dbReference type="AlphaFoldDB" id="A0A1Y1Y6C2"/>
<comment type="caution">
    <text evidence="5">The sequence shown here is derived from an EMBL/GenBank/DDBJ whole genome shotgun (WGS) entry which is preliminary data.</text>
</comment>
<dbReference type="GO" id="GO:0097176">
    <property type="term" value="P:epoxide metabolic process"/>
    <property type="evidence" value="ECO:0007669"/>
    <property type="project" value="TreeGrafter"/>
</dbReference>
<dbReference type="Pfam" id="PF06441">
    <property type="entry name" value="EHN"/>
    <property type="match status" value="1"/>
</dbReference>
<dbReference type="Proteomes" id="UP000193144">
    <property type="component" value="Unassembled WGS sequence"/>
</dbReference>
<keyword evidence="6" id="KW-1185">Reference proteome</keyword>
<keyword evidence="2 5" id="KW-0378">Hydrolase</keyword>
<dbReference type="STRING" id="1231657.A0A1Y1Y6C2"/>
<comment type="similarity">
    <text evidence="1">Belongs to the peptidase S33 family.</text>
</comment>
<evidence type="ECO:0000256" key="1">
    <source>
        <dbReference type="ARBA" id="ARBA00010088"/>
    </source>
</evidence>
<evidence type="ECO:0000256" key="3">
    <source>
        <dbReference type="SAM" id="MobiDB-lite"/>
    </source>
</evidence>
<organism evidence="5 6">
    <name type="scientific">Clohesyomyces aquaticus</name>
    <dbReference type="NCBI Taxonomy" id="1231657"/>
    <lineage>
        <taxon>Eukaryota</taxon>
        <taxon>Fungi</taxon>
        <taxon>Dikarya</taxon>
        <taxon>Ascomycota</taxon>
        <taxon>Pezizomycotina</taxon>
        <taxon>Dothideomycetes</taxon>
        <taxon>Pleosporomycetidae</taxon>
        <taxon>Pleosporales</taxon>
        <taxon>Lindgomycetaceae</taxon>
        <taxon>Clohesyomyces</taxon>
    </lineage>
</organism>
<dbReference type="InterPro" id="IPR016292">
    <property type="entry name" value="Epoxide_hydrolase"/>
</dbReference>
<feature type="compositionally biased region" description="Polar residues" evidence="3">
    <location>
        <begin position="1"/>
        <end position="10"/>
    </location>
</feature>